<gene>
    <name evidence="3" type="ORF">ACRE_067830</name>
</gene>
<reference evidence="4" key="1">
    <citation type="journal article" date="2014" name="Genome Announc.">
        <title>Genome sequence and annotation of Acremonium chrysogenum, producer of the beta-lactam antibiotic cephalosporin C.</title>
        <authorList>
            <person name="Terfehr D."/>
            <person name="Dahlmann T.A."/>
            <person name="Specht T."/>
            <person name="Zadra I."/>
            <person name="Kuernsteiner H."/>
            <person name="Kueck U."/>
        </authorList>
    </citation>
    <scope>NUCLEOTIDE SEQUENCE [LARGE SCALE GENOMIC DNA]</scope>
    <source>
        <strain evidence="4">ATCC 11550 / CBS 779.69 / DSM 880 / IAM 14645 / JCM 23072 / IMI 49137</strain>
    </source>
</reference>
<dbReference type="AlphaFoldDB" id="A0A086SZD0"/>
<evidence type="ECO:0000313" key="4">
    <source>
        <dbReference type="Proteomes" id="UP000029964"/>
    </source>
</evidence>
<keyword evidence="4" id="KW-1185">Reference proteome</keyword>
<protein>
    <recommendedName>
        <fullName evidence="2">TauD/TfdA-like domain-containing protein</fullName>
    </recommendedName>
</protein>
<dbReference type="STRING" id="857340.A0A086SZD0"/>
<feature type="domain" description="TauD/TfdA-like" evidence="2">
    <location>
        <begin position="77"/>
        <end position="326"/>
    </location>
</feature>
<dbReference type="InterPro" id="IPR050411">
    <property type="entry name" value="AlphaKG_dependent_hydroxylases"/>
</dbReference>
<dbReference type="Pfam" id="PF02668">
    <property type="entry name" value="TauD"/>
    <property type="match status" value="1"/>
</dbReference>
<dbReference type="EMBL" id="JPKY01000093">
    <property type="protein sequence ID" value="KFH42462.1"/>
    <property type="molecule type" value="Genomic_DNA"/>
</dbReference>
<dbReference type="Proteomes" id="UP000029964">
    <property type="component" value="Unassembled WGS sequence"/>
</dbReference>
<dbReference type="OrthoDB" id="272271at2759"/>
<dbReference type="PANTHER" id="PTHR10696">
    <property type="entry name" value="GAMMA-BUTYROBETAINE HYDROXYLASE-RELATED"/>
    <property type="match status" value="1"/>
</dbReference>
<sequence>MSVLQAQQPACGGPCWSGGELADYILHLSQADTYEVENALKKFESMYLAKSLLQNLGERETHDENAGLNLGIEHVDPSTFPLPTLARKLDKETQVLHTGRGFFVIRGLDATRYSATQNTIIYLGVSSYVADQRGVQDRKGNILSHITNSKSWTVPESQRHGIHSSKALPFHNDMGCDILALQVRHTASAGGSTCLSSARKVYDHLAATEPEVVETLTTPDWPVQTSGRGALYYLGPAMTFHDGRLMSSIDPNRFGRHKATPNADIPVLSQAQKHALQRVSEVAHNHELRLDLETGDMLYFNNWALLHRRDAYTDGVDTSRHMVRLWLRNTDKGWTVPEGMLTPWLAAYREDQPPAERKYALQPKKEYEIPKYSAGSAAFVLED</sequence>
<evidence type="ECO:0000313" key="3">
    <source>
        <dbReference type="EMBL" id="KFH42462.1"/>
    </source>
</evidence>
<evidence type="ECO:0000256" key="1">
    <source>
        <dbReference type="ARBA" id="ARBA00023002"/>
    </source>
</evidence>
<name>A0A086SZD0_HAPC1</name>
<accession>A0A086SZD0</accession>
<dbReference type="HOGENOM" id="CLU_041041_1_1_1"/>
<keyword evidence="1" id="KW-0560">Oxidoreductase</keyword>
<comment type="caution">
    <text evidence="3">The sequence shown here is derived from an EMBL/GenBank/DDBJ whole genome shotgun (WGS) entry which is preliminary data.</text>
</comment>
<organism evidence="3 4">
    <name type="scientific">Hapsidospora chrysogenum (strain ATCC 11550 / CBS 779.69 / DSM 880 / IAM 14645 / JCM 23072 / IMI 49137)</name>
    <name type="common">Acremonium chrysogenum</name>
    <dbReference type="NCBI Taxonomy" id="857340"/>
    <lineage>
        <taxon>Eukaryota</taxon>
        <taxon>Fungi</taxon>
        <taxon>Dikarya</taxon>
        <taxon>Ascomycota</taxon>
        <taxon>Pezizomycotina</taxon>
        <taxon>Sordariomycetes</taxon>
        <taxon>Hypocreomycetidae</taxon>
        <taxon>Hypocreales</taxon>
        <taxon>Bionectriaceae</taxon>
        <taxon>Hapsidospora</taxon>
    </lineage>
</organism>
<dbReference type="GO" id="GO:0016491">
    <property type="term" value="F:oxidoreductase activity"/>
    <property type="evidence" value="ECO:0007669"/>
    <property type="project" value="UniProtKB-KW"/>
</dbReference>
<dbReference type="PANTHER" id="PTHR10696:SF54">
    <property type="entry name" value="FAMILY OXIDOREDUCTASE, PUTATIVE (AFU_ORTHOLOGUE AFUA_4G13850)-RELATED"/>
    <property type="match status" value="1"/>
</dbReference>
<proteinExistence type="predicted"/>
<dbReference type="Gene3D" id="3.60.130.10">
    <property type="entry name" value="Clavaminate synthase-like"/>
    <property type="match status" value="1"/>
</dbReference>
<dbReference type="SUPFAM" id="SSF51197">
    <property type="entry name" value="Clavaminate synthase-like"/>
    <property type="match status" value="1"/>
</dbReference>
<dbReference type="InterPro" id="IPR003819">
    <property type="entry name" value="TauD/TfdA-like"/>
</dbReference>
<evidence type="ECO:0000259" key="2">
    <source>
        <dbReference type="Pfam" id="PF02668"/>
    </source>
</evidence>
<dbReference type="InterPro" id="IPR042098">
    <property type="entry name" value="TauD-like_sf"/>
</dbReference>